<evidence type="ECO:0000313" key="7">
    <source>
        <dbReference type="Proteomes" id="UP001205919"/>
    </source>
</evidence>
<dbReference type="EMBL" id="JANFYT010000007">
    <property type="protein sequence ID" value="MCQ4813687.1"/>
    <property type="molecule type" value="Genomic_DNA"/>
</dbReference>
<dbReference type="InterPro" id="IPR051215">
    <property type="entry name" value="GRE"/>
</dbReference>
<organism evidence="6 7">
    <name type="scientific">Cloacibacillus evryensis</name>
    <dbReference type="NCBI Taxonomy" id="508460"/>
    <lineage>
        <taxon>Bacteria</taxon>
        <taxon>Thermotogati</taxon>
        <taxon>Synergistota</taxon>
        <taxon>Synergistia</taxon>
        <taxon>Synergistales</taxon>
        <taxon>Synergistaceae</taxon>
        <taxon>Cloacibacillus</taxon>
    </lineage>
</organism>
<accession>A0AAW5JZS9</accession>
<dbReference type="PANTHER" id="PTHR43641:SF2">
    <property type="entry name" value="DEHYDRATASE YBIW-RELATED"/>
    <property type="match status" value="1"/>
</dbReference>
<dbReference type="Pfam" id="PF01228">
    <property type="entry name" value="Gly_radical"/>
    <property type="match status" value="1"/>
</dbReference>
<dbReference type="PROSITE" id="PS00850">
    <property type="entry name" value="GLY_RADICAL_1"/>
    <property type="match status" value="1"/>
</dbReference>
<feature type="domain" description="Glycine radical" evidence="4">
    <location>
        <begin position="669"/>
        <end position="789"/>
    </location>
</feature>
<dbReference type="AlphaFoldDB" id="A0AAW5JZS9"/>
<keyword evidence="7" id="KW-1185">Reference proteome</keyword>
<feature type="modified residue" description="Glycine radical" evidence="3">
    <location>
        <position position="765"/>
    </location>
</feature>
<evidence type="ECO:0000313" key="6">
    <source>
        <dbReference type="EMBL" id="MCQ4813687.1"/>
    </source>
</evidence>
<dbReference type="Pfam" id="PF02901">
    <property type="entry name" value="PFL-like"/>
    <property type="match status" value="1"/>
</dbReference>
<dbReference type="InterPro" id="IPR004184">
    <property type="entry name" value="PFL_dom"/>
</dbReference>
<dbReference type="InterPro" id="IPR019777">
    <property type="entry name" value="Form_AcTrfase_GR_CS"/>
</dbReference>
<sequence>MLTPRIESLRKNHLESDPCISAERLRLATEAHQKFTCEPPVLIRARVFDYILRNMTVHINPGELLIGTHTDKNRCAPLYPEYSSSGWMSEQIDLFPVRSTDPLQVSPEDRTDILEHLAWWQGKSMQDITNNALPPDILLEEECALYTIGSRDSATGHITPNYERLLSEGLEGYIGRCRQKIGEVVGGSKEAQEKINFWKACIIAAEGVIAYAERCADKVTELAAVEKDPQRKAELLKIGNICRRVPRKKPASFHEAMQFVWFIQLMMHLETPAHANSLSRFDQYMYPYYIADKKAGILTDEEALELIQCLYIKVADIIKLRNSYYSAAFAGYVMWPTLLVGGQTPDGHDASNELSYLALEASNGIKLHSPAIGIRICDETPEALIDLGVEMNQDGQANPAFFGDKVVVPMMVDKGGSLEEARDWTIVGCVEPHPGGGTSDGSPTSGYLNALKCLELVLHNGVDLITGKEVGLKTGDPTKFTSITEVMDALKAQCVHCYDNIMRGYNIVVGHHMTYLPTTFSSMIMEDCIDKGMSIQEGGARHSYTGCFFCGTASVADSLAAIDTVVFKKKLYTMEQLIAALDKNFEGEEVMRQTLINAAPKFGNDNDYADGFAREIFNYCADYVERPEHKDARGGQYCLSNLSETLHVTHGHNTLASADGRLAHTPLSDNASPSMGRDINGPTAAMNSVANMEQQHAWDGTLYNIRFDPKAVSGEKGKRIMRSMVKSFVDNGGHHVQINVVDDKTLIAAQEHPEDYRSLVVRIAGYMAYFTELDKECQDNLIYRTAHHI</sequence>
<dbReference type="InterPro" id="IPR001150">
    <property type="entry name" value="Gly_radical"/>
</dbReference>
<evidence type="ECO:0000259" key="5">
    <source>
        <dbReference type="PROSITE" id="PS51554"/>
    </source>
</evidence>
<name>A0AAW5JZS9_9BACT</name>
<keyword evidence="2" id="KW-0456">Lyase</keyword>
<dbReference type="PROSITE" id="PS51554">
    <property type="entry name" value="PFL"/>
    <property type="match status" value="1"/>
</dbReference>
<evidence type="ECO:0000256" key="3">
    <source>
        <dbReference type="PROSITE-ProRule" id="PRU00493"/>
    </source>
</evidence>
<feature type="domain" description="PFL" evidence="5">
    <location>
        <begin position="4"/>
        <end position="662"/>
    </location>
</feature>
<dbReference type="GO" id="GO:0005829">
    <property type="term" value="C:cytosol"/>
    <property type="evidence" value="ECO:0007669"/>
    <property type="project" value="TreeGrafter"/>
</dbReference>
<comment type="caution">
    <text evidence="6">The sequence shown here is derived from an EMBL/GenBank/DDBJ whole genome shotgun (WGS) entry which is preliminary data.</text>
</comment>
<keyword evidence="1 3" id="KW-0556">Organic radical</keyword>
<evidence type="ECO:0000256" key="1">
    <source>
        <dbReference type="ARBA" id="ARBA00022818"/>
    </source>
</evidence>
<gene>
    <name evidence="6" type="ORF">NE630_04505</name>
</gene>
<dbReference type="SUPFAM" id="SSF51998">
    <property type="entry name" value="PFL-like glycyl radical enzymes"/>
    <property type="match status" value="1"/>
</dbReference>
<evidence type="ECO:0000256" key="2">
    <source>
        <dbReference type="ARBA" id="ARBA00023239"/>
    </source>
</evidence>
<evidence type="ECO:0008006" key="8">
    <source>
        <dbReference type="Google" id="ProtNLM"/>
    </source>
</evidence>
<evidence type="ECO:0000259" key="4">
    <source>
        <dbReference type="PROSITE" id="PS51149"/>
    </source>
</evidence>
<reference evidence="6 7" key="1">
    <citation type="submission" date="2022-06" db="EMBL/GenBank/DDBJ databases">
        <title>Isolation of gut microbiota from human fecal samples.</title>
        <authorList>
            <person name="Pamer E.G."/>
            <person name="Barat B."/>
            <person name="Waligurski E."/>
            <person name="Medina S."/>
            <person name="Paddock L."/>
            <person name="Mostad J."/>
        </authorList>
    </citation>
    <scope>NUCLEOTIDE SEQUENCE [LARGE SCALE GENOMIC DNA]</scope>
    <source>
        <strain evidence="6 7">DFI.9.90</strain>
    </source>
</reference>
<dbReference type="RefSeq" id="WP_008708540.1">
    <property type="nucleotide sequence ID" value="NZ_CABKQM010000001.1"/>
</dbReference>
<dbReference type="Gene3D" id="3.20.70.20">
    <property type="match status" value="1"/>
</dbReference>
<proteinExistence type="predicted"/>
<dbReference type="Proteomes" id="UP001205919">
    <property type="component" value="Unassembled WGS sequence"/>
</dbReference>
<protein>
    <recommendedName>
        <fullName evidence="8">Pyruvate formate-lyase</fullName>
    </recommendedName>
</protein>
<dbReference type="GO" id="GO:0016829">
    <property type="term" value="F:lyase activity"/>
    <property type="evidence" value="ECO:0007669"/>
    <property type="project" value="UniProtKB-KW"/>
</dbReference>
<dbReference type="PANTHER" id="PTHR43641">
    <property type="entry name" value="FORMATE ACETYLTRANSFERASE 3-RELATED"/>
    <property type="match status" value="1"/>
</dbReference>
<dbReference type="PROSITE" id="PS51149">
    <property type="entry name" value="GLY_RADICAL_2"/>
    <property type="match status" value="1"/>
</dbReference>